<dbReference type="EMBL" id="PUEC01000016">
    <property type="protein sequence ID" value="PWB02015.1"/>
    <property type="molecule type" value="Genomic_DNA"/>
</dbReference>
<dbReference type="PANTHER" id="PTHR34989">
    <property type="entry name" value="PROTEIN HDED"/>
    <property type="match status" value="1"/>
</dbReference>
<dbReference type="InterPro" id="IPR052712">
    <property type="entry name" value="Acid_resist_chaperone_HdeD"/>
</dbReference>
<evidence type="ECO:0000313" key="3">
    <source>
        <dbReference type="Proteomes" id="UP000244905"/>
    </source>
</evidence>
<dbReference type="InterPro" id="IPR005325">
    <property type="entry name" value="DUF308_memb"/>
</dbReference>
<gene>
    <name evidence="2" type="ORF">C5O23_07860</name>
</gene>
<dbReference type="Pfam" id="PF03729">
    <property type="entry name" value="DUF308"/>
    <property type="match status" value="1"/>
</dbReference>
<keyword evidence="1" id="KW-0812">Transmembrane</keyword>
<comment type="caution">
    <text evidence="2">The sequence shown here is derived from an EMBL/GenBank/DDBJ whole genome shotgun (WGS) entry which is preliminary data.</text>
</comment>
<dbReference type="GO" id="GO:0005886">
    <property type="term" value="C:plasma membrane"/>
    <property type="evidence" value="ECO:0007669"/>
    <property type="project" value="TreeGrafter"/>
</dbReference>
<reference evidence="3" key="1">
    <citation type="submission" date="2018-02" db="EMBL/GenBank/DDBJ databases">
        <authorList>
            <person name="Clavel T."/>
            <person name="Strowig T."/>
        </authorList>
    </citation>
    <scope>NUCLEOTIDE SEQUENCE [LARGE SCALE GENOMIC DNA]</scope>
    <source>
        <strain evidence="3">DSM 103720</strain>
    </source>
</reference>
<feature type="transmembrane region" description="Helical" evidence="1">
    <location>
        <begin position="73"/>
        <end position="93"/>
    </location>
</feature>
<feature type="transmembrane region" description="Helical" evidence="1">
    <location>
        <begin position="99"/>
        <end position="119"/>
    </location>
</feature>
<name>A0A2V1IJE4_9BACT</name>
<feature type="transmembrane region" description="Helical" evidence="1">
    <location>
        <begin position="12"/>
        <end position="35"/>
    </location>
</feature>
<organism evidence="2 3">
    <name type="scientific">Duncaniella muris</name>
    <dbReference type="NCBI Taxonomy" id="2094150"/>
    <lineage>
        <taxon>Bacteria</taxon>
        <taxon>Pseudomonadati</taxon>
        <taxon>Bacteroidota</taxon>
        <taxon>Bacteroidia</taxon>
        <taxon>Bacteroidales</taxon>
        <taxon>Muribaculaceae</taxon>
        <taxon>Duncaniella</taxon>
    </lineage>
</organism>
<feature type="transmembrane region" description="Helical" evidence="1">
    <location>
        <begin position="41"/>
        <end position="61"/>
    </location>
</feature>
<keyword evidence="1" id="KW-0472">Membrane</keyword>
<evidence type="ECO:0008006" key="4">
    <source>
        <dbReference type="Google" id="ProtNLM"/>
    </source>
</evidence>
<sequence length="184" mass="21194">MKTLIEKFWGQTRYWWVILAAGILMVICGFAYWFWPVAGYAVASQIFGWLLILVGIVQLLVSSGPDRGRGWGWWLAGGIIDMFIGFLMVRSIVLSEAVFPYFIAFIFIFWGISALCSAVNQSGRRYWWLQLINGILLMLIGFFFIEAGWVQDMAMTSFLTSLAFIYWGFTLAMLSYDMKPVERR</sequence>
<dbReference type="RefSeq" id="WP_107032395.1">
    <property type="nucleotide sequence ID" value="NZ_CAJSYL010000018.1"/>
</dbReference>
<accession>A0A2V1IJE4</accession>
<dbReference type="GeneID" id="82526258"/>
<keyword evidence="1" id="KW-1133">Transmembrane helix</keyword>
<keyword evidence="3" id="KW-1185">Reference proteome</keyword>
<proteinExistence type="predicted"/>
<feature type="transmembrane region" description="Helical" evidence="1">
    <location>
        <begin position="126"/>
        <end position="145"/>
    </location>
</feature>
<dbReference type="AlphaFoldDB" id="A0A2V1IJE4"/>
<dbReference type="PANTHER" id="PTHR34989:SF1">
    <property type="entry name" value="PROTEIN HDED"/>
    <property type="match status" value="1"/>
</dbReference>
<protein>
    <recommendedName>
        <fullName evidence="4">HdeD family acid-resistance protein</fullName>
    </recommendedName>
</protein>
<feature type="transmembrane region" description="Helical" evidence="1">
    <location>
        <begin position="157"/>
        <end position="176"/>
    </location>
</feature>
<evidence type="ECO:0000256" key="1">
    <source>
        <dbReference type="SAM" id="Phobius"/>
    </source>
</evidence>
<evidence type="ECO:0000313" key="2">
    <source>
        <dbReference type="EMBL" id="PWB02015.1"/>
    </source>
</evidence>
<dbReference type="Proteomes" id="UP000244905">
    <property type="component" value="Unassembled WGS sequence"/>
</dbReference>